<evidence type="ECO:0000256" key="4">
    <source>
        <dbReference type="ARBA" id="ARBA00022679"/>
    </source>
</evidence>
<feature type="binding site" evidence="7">
    <location>
        <position position="177"/>
    </location>
    <ligand>
        <name>3-phosphoshikimate</name>
        <dbReference type="ChEBI" id="CHEBI:145989"/>
    </ligand>
</feature>
<dbReference type="GO" id="GO:0003866">
    <property type="term" value="F:3-phosphoshikimate 1-carboxyvinyltransferase activity"/>
    <property type="evidence" value="ECO:0007669"/>
    <property type="project" value="UniProtKB-UniRule"/>
</dbReference>
<evidence type="ECO:0000256" key="5">
    <source>
        <dbReference type="ARBA" id="ARBA00023141"/>
    </source>
</evidence>
<evidence type="ECO:0000313" key="10">
    <source>
        <dbReference type="Proteomes" id="UP001216390"/>
    </source>
</evidence>
<comment type="caution">
    <text evidence="7">Lacks conserved residue(s) required for the propagation of feature annotation.</text>
</comment>
<dbReference type="InterPro" id="IPR006264">
    <property type="entry name" value="EPSP_synthase"/>
</dbReference>
<dbReference type="GO" id="GO:0009073">
    <property type="term" value="P:aromatic amino acid family biosynthetic process"/>
    <property type="evidence" value="ECO:0007669"/>
    <property type="project" value="UniProtKB-KW"/>
</dbReference>
<dbReference type="RefSeq" id="WP_272738658.1">
    <property type="nucleotide sequence ID" value="NZ_CP116942.1"/>
</dbReference>
<keyword evidence="5 7" id="KW-0057">Aromatic amino acid biosynthesis</keyword>
<evidence type="ECO:0000256" key="1">
    <source>
        <dbReference type="ARBA" id="ARBA00004811"/>
    </source>
</evidence>
<name>A0AAF0BXT4_9ACTN</name>
<comment type="pathway">
    <text evidence="1 7">Metabolic intermediate biosynthesis; chorismate biosynthesis; chorismate from D-erythrose 4-phosphate and phosphoenolpyruvate: step 6/7.</text>
</comment>
<dbReference type="InterPro" id="IPR013792">
    <property type="entry name" value="RNA3'P_cycl/enolpyr_Trfase_a/b"/>
</dbReference>
<proteinExistence type="inferred from homology"/>
<sequence>MPALGDLPDPCPVAPLAAPPDAEATVPGGRSITNRALVAAALADGTSVLEGVGTSDDTEAMVDCLRGLGAAIEVDEAAARATVTGVAGRPQGPAEVFARLSGTTSRFVTPVAALAGAPVRVDAAPPMRARPMGDLLDALRALGVAVAEEGEAGHLPVTVTGPPSGREVAVPGTTSSQFVSGLLLAGAALPEGLVVRRSTERLVSAPYVDMTRSVMAAFGVAVADAPDGALVVPGGGYRAATYAVEPDAATAGYLLAAAAMTGGRVRVPGLPPAALQADAALVEVLAAMGATVRRDAAGTEVTGPAPGADGRVHLRGGTFDLTAFSDMAPTVAVLAALADEPVEVTGVGFIRGKETDRIAAPVTELRRCGVDAAETDDGFVVRPGGDGPHGATFSTYDDHRMAMSFALLGLVVEGVAVRDPGCVAKTFPGFFTALDDLRR</sequence>
<comment type="catalytic activity">
    <reaction evidence="6">
        <text>3-phosphoshikimate + phosphoenolpyruvate = 5-O-(1-carboxyvinyl)-3-phosphoshikimate + phosphate</text>
        <dbReference type="Rhea" id="RHEA:21256"/>
        <dbReference type="ChEBI" id="CHEBI:43474"/>
        <dbReference type="ChEBI" id="CHEBI:57701"/>
        <dbReference type="ChEBI" id="CHEBI:58702"/>
        <dbReference type="ChEBI" id="CHEBI:145989"/>
        <dbReference type="EC" id="2.5.1.19"/>
    </reaction>
    <physiologicalReaction direction="left-to-right" evidence="6">
        <dbReference type="Rhea" id="RHEA:21257"/>
    </physiologicalReaction>
</comment>
<keyword evidence="7" id="KW-0963">Cytoplasm</keyword>
<feature type="binding site" evidence="7">
    <location>
        <position position="177"/>
    </location>
    <ligand>
        <name>phosphoenolpyruvate</name>
        <dbReference type="ChEBI" id="CHEBI:58702"/>
    </ligand>
</feature>
<dbReference type="Proteomes" id="UP001216390">
    <property type="component" value="Chromosome"/>
</dbReference>
<comment type="function">
    <text evidence="7">Catalyzes the transfer of the enolpyruvyl moiety of phosphoenolpyruvate (PEP) to the 5-hydroxyl of shikimate-3-phosphate (S3P) to produce enolpyruvyl shikimate-3-phosphate and inorganic phosphate.</text>
</comment>
<evidence type="ECO:0000313" key="9">
    <source>
        <dbReference type="EMBL" id="WCO69144.1"/>
    </source>
</evidence>
<dbReference type="InterPro" id="IPR036968">
    <property type="entry name" value="Enolpyruvate_Tfrase_sf"/>
</dbReference>
<protein>
    <recommendedName>
        <fullName evidence="7">3-phosphoshikimate 1-carboxyvinyltransferase</fullName>
        <ecNumber evidence="7">2.5.1.19</ecNumber>
    </recommendedName>
    <alternativeName>
        <fullName evidence="7">5-enolpyruvylshikimate-3-phosphate synthase</fullName>
        <shortName evidence="7">EPSP synthase</shortName>
        <shortName evidence="7">EPSPS</shortName>
    </alternativeName>
</protein>
<dbReference type="EMBL" id="CP116942">
    <property type="protein sequence ID" value="WCO69144.1"/>
    <property type="molecule type" value="Genomic_DNA"/>
</dbReference>
<dbReference type="InterPro" id="IPR001986">
    <property type="entry name" value="Enolpyruvate_Tfrase_dom"/>
</dbReference>
<dbReference type="AlphaFoldDB" id="A0AAF0BXT4"/>
<dbReference type="CDD" id="cd01556">
    <property type="entry name" value="EPSP_synthase"/>
    <property type="match status" value="1"/>
</dbReference>
<feature type="binding site" evidence="7">
    <location>
        <position position="35"/>
    </location>
    <ligand>
        <name>3-phosphoshikimate</name>
        <dbReference type="ChEBI" id="CHEBI:145989"/>
    </ligand>
</feature>
<comment type="subunit">
    <text evidence="7">Monomer.</text>
</comment>
<dbReference type="PANTHER" id="PTHR21090">
    <property type="entry name" value="AROM/DEHYDROQUINATE SYNTHASE"/>
    <property type="match status" value="1"/>
</dbReference>
<feature type="binding site" evidence="7">
    <location>
        <position position="425"/>
    </location>
    <ligand>
        <name>phosphoenolpyruvate</name>
        <dbReference type="ChEBI" id="CHEBI:58702"/>
    </ligand>
</feature>
<evidence type="ECO:0000256" key="7">
    <source>
        <dbReference type="HAMAP-Rule" id="MF_00210"/>
    </source>
</evidence>
<feature type="binding site" evidence="7">
    <location>
        <position position="31"/>
    </location>
    <ligand>
        <name>3-phosphoshikimate</name>
        <dbReference type="ChEBI" id="CHEBI:145989"/>
    </ligand>
</feature>
<evidence type="ECO:0000256" key="3">
    <source>
        <dbReference type="ARBA" id="ARBA00022605"/>
    </source>
</evidence>
<keyword evidence="10" id="KW-1185">Reference proteome</keyword>
<dbReference type="Pfam" id="PF00275">
    <property type="entry name" value="EPSP_synthase"/>
    <property type="match status" value="1"/>
</dbReference>
<keyword evidence="4 7" id="KW-0808">Transferase</keyword>
<feature type="binding site" evidence="7">
    <location>
        <position position="176"/>
    </location>
    <ligand>
        <name>3-phosphoshikimate</name>
        <dbReference type="ChEBI" id="CHEBI:145989"/>
    </ligand>
</feature>
<feature type="binding site" evidence="7">
    <location>
        <position position="204"/>
    </location>
    <ligand>
        <name>3-phosphoshikimate</name>
        <dbReference type="ChEBI" id="CHEBI:145989"/>
    </ligand>
</feature>
<dbReference type="GO" id="GO:0005737">
    <property type="term" value="C:cytoplasm"/>
    <property type="evidence" value="ECO:0007669"/>
    <property type="project" value="UniProtKB-SubCell"/>
</dbReference>
<dbReference type="GO" id="GO:0008652">
    <property type="term" value="P:amino acid biosynthetic process"/>
    <property type="evidence" value="ECO:0007669"/>
    <property type="project" value="UniProtKB-KW"/>
</dbReference>
<dbReference type="KEGG" id="ima:PO878_10460"/>
<dbReference type="PIRSF" id="PIRSF000505">
    <property type="entry name" value="EPSPS"/>
    <property type="match status" value="1"/>
</dbReference>
<evidence type="ECO:0000256" key="2">
    <source>
        <dbReference type="ARBA" id="ARBA00009948"/>
    </source>
</evidence>
<feature type="binding site" evidence="7">
    <location>
        <position position="400"/>
    </location>
    <ligand>
        <name>phosphoenolpyruvate</name>
        <dbReference type="ChEBI" id="CHEBI:58702"/>
    </ligand>
</feature>
<keyword evidence="3 7" id="KW-0028">Amino-acid biosynthesis</keyword>
<feature type="binding site" evidence="7">
    <location>
        <position position="175"/>
    </location>
    <ligand>
        <name>3-phosphoshikimate</name>
        <dbReference type="ChEBI" id="CHEBI:145989"/>
    </ligand>
</feature>
<dbReference type="EC" id="2.5.1.19" evidence="7"/>
<feature type="domain" description="Enolpyruvate transferase" evidence="8">
    <location>
        <begin position="22"/>
        <end position="433"/>
    </location>
</feature>
<dbReference type="GO" id="GO:0009423">
    <property type="term" value="P:chorismate biosynthetic process"/>
    <property type="evidence" value="ECO:0007669"/>
    <property type="project" value="UniProtKB-UniRule"/>
</dbReference>
<dbReference type="SUPFAM" id="SSF55205">
    <property type="entry name" value="EPT/RTPC-like"/>
    <property type="match status" value="1"/>
</dbReference>
<comment type="similarity">
    <text evidence="2 7">Belongs to the EPSP synthase family.</text>
</comment>
<reference evidence="9" key="1">
    <citation type="submission" date="2023-01" db="EMBL/GenBank/DDBJ databases">
        <title>The diversity of Class Acidimicrobiia in South China Sea sediment environments and the proposal of Iamia marina sp. nov., a novel species of the genus Iamia.</title>
        <authorList>
            <person name="He Y."/>
            <person name="Tian X."/>
        </authorList>
    </citation>
    <scope>NUCLEOTIDE SEQUENCE</scope>
    <source>
        <strain evidence="9">DSM 19957</strain>
    </source>
</reference>
<feature type="binding site" evidence="7">
    <location>
        <position position="102"/>
    </location>
    <ligand>
        <name>phosphoenolpyruvate</name>
        <dbReference type="ChEBI" id="CHEBI:58702"/>
    </ligand>
</feature>
<feature type="binding site" evidence="7">
    <location>
        <position position="357"/>
    </location>
    <ligand>
        <name>phosphoenolpyruvate</name>
        <dbReference type="ChEBI" id="CHEBI:58702"/>
    </ligand>
</feature>
<organism evidence="9 10">
    <name type="scientific">Iamia majanohamensis</name>
    <dbReference type="NCBI Taxonomy" id="467976"/>
    <lineage>
        <taxon>Bacteria</taxon>
        <taxon>Bacillati</taxon>
        <taxon>Actinomycetota</taxon>
        <taxon>Acidimicrobiia</taxon>
        <taxon>Acidimicrobiales</taxon>
        <taxon>Iamiaceae</taxon>
        <taxon>Iamia</taxon>
    </lineage>
</organism>
<dbReference type="NCBIfam" id="TIGR01356">
    <property type="entry name" value="aroA"/>
    <property type="match status" value="1"/>
</dbReference>
<feature type="binding site" evidence="7">
    <location>
        <position position="130"/>
    </location>
    <ligand>
        <name>phosphoenolpyruvate</name>
        <dbReference type="ChEBI" id="CHEBI:58702"/>
    </ligand>
</feature>
<feature type="binding site" evidence="7">
    <location>
        <position position="353"/>
    </location>
    <ligand>
        <name>3-phosphoshikimate</name>
        <dbReference type="ChEBI" id="CHEBI:145989"/>
    </ligand>
</feature>
<evidence type="ECO:0000256" key="6">
    <source>
        <dbReference type="ARBA" id="ARBA00044633"/>
    </source>
</evidence>
<accession>A0AAF0BXT4</accession>
<feature type="binding site" evidence="7">
    <location>
        <position position="326"/>
    </location>
    <ligand>
        <name>3-phosphoshikimate</name>
        <dbReference type="ChEBI" id="CHEBI:145989"/>
    </ligand>
</feature>
<dbReference type="PANTHER" id="PTHR21090:SF5">
    <property type="entry name" value="PENTAFUNCTIONAL AROM POLYPEPTIDE"/>
    <property type="match status" value="1"/>
</dbReference>
<evidence type="ECO:0000259" key="8">
    <source>
        <dbReference type="Pfam" id="PF00275"/>
    </source>
</evidence>
<comment type="subcellular location">
    <subcellularLocation>
        <location evidence="7">Cytoplasm</location>
    </subcellularLocation>
</comment>
<dbReference type="Gene3D" id="3.65.10.10">
    <property type="entry name" value="Enolpyruvate transferase domain"/>
    <property type="match status" value="2"/>
</dbReference>
<dbReference type="HAMAP" id="MF_00210">
    <property type="entry name" value="EPSP_synth"/>
    <property type="match status" value="1"/>
</dbReference>
<gene>
    <name evidence="7 9" type="primary">aroA</name>
    <name evidence="9" type="ORF">PO878_10460</name>
</gene>
<feature type="active site" description="Proton acceptor" evidence="7">
    <location>
        <position position="326"/>
    </location>
</feature>